<organism evidence="2 3">
    <name type="scientific">Carnegiea gigantea</name>
    <dbReference type="NCBI Taxonomy" id="171969"/>
    <lineage>
        <taxon>Eukaryota</taxon>
        <taxon>Viridiplantae</taxon>
        <taxon>Streptophyta</taxon>
        <taxon>Embryophyta</taxon>
        <taxon>Tracheophyta</taxon>
        <taxon>Spermatophyta</taxon>
        <taxon>Magnoliopsida</taxon>
        <taxon>eudicotyledons</taxon>
        <taxon>Gunneridae</taxon>
        <taxon>Pentapetalae</taxon>
        <taxon>Caryophyllales</taxon>
        <taxon>Cactineae</taxon>
        <taxon>Cactaceae</taxon>
        <taxon>Cactoideae</taxon>
        <taxon>Echinocereeae</taxon>
        <taxon>Carnegiea</taxon>
    </lineage>
</organism>
<dbReference type="OrthoDB" id="1752268at2759"/>
<reference evidence="2" key="1">
    <citation type="submission" date="2022-04" db="EMBL/GenBank/DDBJ databases">
        <title>Carnegiea gigantea Genome sequencing and assembly v2.</title>
        <authorList>
            <person name="Copetti D."/>
            <person name="Sanderson M.J."/>
            <person name="Burquez A."/>
            <person name="Wojciechowski M.F."/>
        </authorList>
    </citation>
    <scope>NUCLEOTIDE SEQUENCE</scope>
    <source>
        <strain evidence="2">SGP5-SGP5p</strain>
        <tissue evidence="2">Aerial part</tissue>
    </source>
</reference>
<proteinExistence type="predicted"/>
<dbReference type="AlphaFoldDB" id="A0A9Q1KEP2"/>
<evidence type="ECO:0000256" key="1">
    <source>
        <dbReference type="SAM" id="MobiDB-lite"/>
    </source>
</evidence>
<feature type="region of interest" description="Disordered" evidence="1">
    <location>
        <begin position="71"/>
        <end position="96"/>
    </location>
</feature>
<name>A0A9Q1KEP2_9CARY</name>
<evidence type="ECO:0000313" key="2">
    <source>
        <dbReference type="EMBL" id="KAJ8441486.1"/>
    </source>
</evidence>
<feature type="region of interest" description="Disordered" evidence="1">
    <location>
        <begin position="1"/>
        <end position="56"/>
    </location>
</feature>
<dbReference type="EMBL" id="JAKOGI010000164">
    <property type="protein sequence ID" value="KAJ8441486.1"/>
    <property type="molecule type" value="Genomic_DNA"/>
</dbReference>
<protein>
    <submittedName>
        <fullName evidence="2">Uncharacterized protein</fullName>
    </submittedName>
</protein>
<evidence type="ECO:0000313" key="3">
    <source>
        <dbReference type="Proteomes" id="UP001153076"/>
    </source>
</evidence>
<keyword evidence="3" id="KW-1185">Reference proteome</keyword>
<accession>A0A9Q1KEP2</accession>
<dbReference type="Proteomes" id="UP001153076">
    <property type="component" value="Unassembled WGS sequence"/>
</dbReference>
<sequence length="180" mass="20041">MRQPGQAAAPPRGRWPSPPLPPLPMRLTPGKPPGLKNKSKLLSLEGRPRSGHTTTECRKLKKALHELADKGQIDRFLKRGPQNRSPHSPSRGMKSVQRKSWPLLLQVMWRVLMTKQGPHVMVPTMVFGGKEVPRFASLHNDPLVVEIKIASVIVQTILVDTGSSVDIITWDCLKRLTHPG</sequence>
<comment type="caution">
    <text evidence="2">The sequence shown here is derived from an EMBL/GenBank/DDBJ whole genome shotgun (WGS) entry which is preliminary data.</text>
</comment>
<gene>
    <name evidence="2" type="ORF">Cgig2_011163</name>
</gene>